<dbReference type="RefSeq" id="XP_029222125.1">
    <property type="nucleotide sequence ID" value="XM_029359212.1"/>
</dbReference>
<evidence type="ECO:0000313" key="3">
    <source>
        <dbReference type="Proteomes" id="UP000224006"/>
    </source>
</evidence>
<evidence type="ECO:0000313" key="2">
    <source>
        <dbReference type="EMBL" id="PFH38116.1"/>
    </source>
</evidence>
<feature type="compositionally biased region" description="Basic residues" evidence="1">
    <location>
        <begin position="90"/>
        <end position="105"/>
    </location>
</feature>
<feature type="region of interest" description="Disordered" evidence="1">
    <location>
        <begin position="87"/>
        <end position="150"/>
    </location>
</feature>
<name>A0A2A9MP71_BESBE</name>
<sequence>MPRWLPAEEERVQPAPRSGPVDTHRRLPDDDDANDAFAPGVSPPPPPSTPKDSDTVFAPDSYNACRQRLHMLLVCDFLSPDCFGVSLITQRKKQKKRHSTRRRSVRAQSGDTSDTTASSCKREPRPAPPVAAKSPPPTPSHPQPPTVAGR</sequence>
<organism evidence="2 3">
    <name type="scientific">Besnoitia besnoiti</name>
    <name type="common">Apicomplexan protozoan</name>
    <dbReference type="NCBI Taxonomy" id="94643"/>
    <lineage>
        <taxon>Eukaryota</taxon>
        <taxon>Sar</taxon>
        <taxon>Alveolata</taxon>
        <taxon>Apicomplexa</taxon>
        <taxon>Conoidasida</taxon>
        <taxon>Coccidia</taxon>
        <taxon>Eucoccidiorida</taxon>
        <taxon>Eimeriorina</taxon>
        <taxon>Sarcocystidae</taxon>
        <taxon>Besnoitia</taxon>
    </lineage>
</organism>
<keyword evidence="3" id="KW-1185">Reference proteome</keyword>
<feature type="compositionally biased region" description="Basic and acidic residues" evidence="1">
    <location>
        <begin position="1"/>
        <end position="12"/>
    </location>
</feature>
<protein>
    <submittedName>
        <fullName evidence="2">Uncharacterized protein</fullName>
    </submittedName>
</protein>
<reference evidence="2 3" key="1">
    <citation type="submission" date="2017-09" db="EMBL/GenBank/DDBJ databases">
        <title>Genome sequencing of Besnoitia besnoiti strain Bb-Ger1.</title>
        <authorList>
            <person name="Schares G."/>
            <person name="Venepally P."/>
            <person name="Lorenzi H.A."/>
        </authorList>
    </citation>
    <scope>NUCLEOTIDE SEQUENCE [LARGE SCALE GENOMIC DNA]</scope>
    <source>
        <strain evidence="2 3">Bb-Ger1</strain>
    </source>
</reference>
<dbReference type="AlphaFoldDB" id="A0A2A9MP71"/>
<evidence type="ECO:0000256" key="1">
    <source>
        <dbReference type="SAM" id="MobiDB-lite"/>
    </source>
</evidence>
<dbReference type="GeneID" id="40305520"/>
<comment type="caution">
    <text evidence="2">The sequence shown here is derived from an EMBL/GenBank/DDBJ whole genome shotgun (WGS) entry which is preliminary data.</text>
</comment>
<dbReference type="KEGG" id="bbes:BESB_004570"/>
<gene>
    <name evidence="2" type="ORF">BESB_004570</name>
</gene>
<dbReference type="EMBL" id="NWUJ01000001">
    <property type="protein sequence ID" value="PFH38116.1"/>
    <property type="molecule type" value="Genomic_DNA"/>
</dbReference>
<accession>A0A2A9MP71</accession>
<feature type="compositionally biased region" description="Pro residues" evidence="1">
    <location>
        <begin position="126"/>
        <end position="150"/>
    </location>
</feature>
<dbReference type="OrthoDB" id="10596218at2759"/>
<dbReference type="VEuPathDB" id="ToxoDB:BESB_004570"/>
<feature type="region of interest" description="Disordered" evidence="1">
    <location>
        <begin position="1"/>
        <end position="59"/>
    </location>
</feature>
<feature type="compositionally biased region" description="Polar residues" evidence="1">
    <location>
        <begin position="106"/>
        <end position="119"/>
    </location>
</feature>
<dbReference type="Proteomes" id="UP000224006">
    <property type="component" value="Chromosome I"/>
</dbReference>
<proteinExistence type="predicted"/>